<protein>
    <recommendedName>
        <fullName evidence="8">Alcohol dehydrogenase</fullName>
    </recommendedName>
</protein>
<evidence type="ECO:0000259" key="4">
    <source>
        <dbReference type="Pfam" id="PF00107"/>
    </source>
</evidence>
<dbReference type="AlphaFoldDB" id="A0A5M3MQA1"/>
<evidence type="ECO:0000256" key="1">
    <source>
        <dbReference type="ARBA" id="ARBA00001947"/>
    </source>
</evidence>
<dbReference type="SUPFAM" id="SSF50129">
    <property type="entry name" value="GroES-like"/>
    <property type="match status" value="1"/>
</dbReference>
<evidence type="ECO:0000313" key="6">
    <source>
        <dbReference type="EMBL" id="EIW81237.1"/>
    </source>
</evidence>
<evidence type="ECO:0000313" key="7">
    <source>
        <dbReference type="Proteomes" id="UP000053558"/>
    </source>
</evidence>
<dbReference type="Pfam" id="PF00107">
    <property type="entry name" value="ADH_zinc_N"/>
    <property type="match status" value="1"/>
</dbReference>
<dbReference type="GO" id="GO:0046872">
    <property type="term" value="F:metal ion binding"/>
    <property type="evidence" value="ECO:0007669"/>
    <property type="project" value="UniProtKB-KW"/>
</dbReference>
<dbReference type="OrthoDB" id="3941538at2759"/>
<dbReference type="OMA" id="CLNREFM"/>
<keyword evidence="2" id="KW-0479">Metal-binding</keyword>
<evidence type="ECO:0000256" key="3">
    <source>
        <dbReference type="ARBA" id="ARBA00022833"/>
    </source>
</evidence>
<proteinExistence type="predicted"/>
<keyword evidence="3" id="KW-0862">Zinc</keyword>
<reference evidence="7" key="1">
    <citation type="journal article" date="2012" name="Science">
        <title>The Paleozoic origin of enzymatic lignin decomposition reconstructed from 31 fungal genomes.</title>
        <authorList>
            <person name="Floudas D."/>
            <person name="Binder M."/>
            <person name="Riley R."/>
            <person name="Barry K."/>
            <person name="Blanchette R.A."/>
            <person name="Henrissat B."/>
            <person name="Martinez A.T."/>
            <person name="Otillar R."/>
            <person name="Spatafora J.W."/>
            <person name="Yadav J.S."/>
            <person name="Aerts A."/>
            <person name="Benoit I."/>
            <person name="Boyd A."/>
            <person name="Carlson A."/>
            <person name="Copeland A."/>
            <person name="Coutinho P.M."/>
            <person name="de Vries R.P."/>
            <person name="Ferreira P."/>
            <person name="Findley K."/>
            <person name="Foster B."/>
            <person name="Gaskell J."/>
            <person name="Glotzer D."/>
            <person name="Gorecki P."/>
            <person name="Heitman J."/>
            <person name="Hesse C."/>
            <person name="Hori C."/>
            <person name="Igarashi K."/>
            <person name="Jurgens J.A."/>
            <person name="Kallen N."/>
            <person name="Kersten P."/>
            <person name="Kohler A."/>
            <person name="Kuees U."/>
            <person name="Kumar T.K.A."/>
            <person name="Kuo A."/>
            <person name="LaButti K."/>
            <person name="Larrondo L.F."/>
            <person name="Lindquist E."/>
            <person name="Ling A."/>
            <person name="Lombard V."/>
            <person name="Lucas S."/>
            <person name="Lundell T."/>
            <person name="Martin R."/>
            <person name="McLaughlin D.J."/>
            <person name="Morgenstern I."/>
            <person name="Morin E."/>
            <person name="Murat C."/>
            <person name="Nagy L.G."/>
            <person name="Nolan M."/>
            <person name="Ohm R.A."/>
            <person name="Patyshakuliyeva A."/>
            <person name="Rokas A."/>
            <person name="Ruiz-Duenas F.J."/>
            <person name="Sabat G."/>
            <person name="Salamov A."/>
            <person name="Samejima M."/>
            <person name="Schmutz J."/>
            <person name="Slot J.C."/>
            <person name="St John F."/>
            <person name="Stenlid J."/>
            <person name="Sun H."/>
            <person name="Sun S."/>
            <person name="Syed K."/>
            <person name="Tsang A."/>
            <person name="Wiebenga A."/>
            <person name="Young D."/>
            <person name="Pisabarro A."/>
            <person name="Eastwood D.C."/>
            <person name="Martin F."/>
            <person name="Cullen D."/>
            <person name="Grigoriev I.V."/>
            <person name="Hibbett D.S."/>
        </authorList>
    </citation>
    <scope>NUCLEOTIDE SEQUENCE [LARGE SCALE GENOMIC DNA]</scope>
    <source>
        <strain evidence="7">RWD-64-598 SS2</strain>
    </source>
</reference>
<sequence length="429" mass="46312">MSADLNGTQKAVRSHPPAFDIRVDRVPIPKVEHPDDAIVKIRLAGLCGSDLHVFRGHEDVHEVLTCGHEFLGEVIALGESFKPGSDRRPPLYSSLKVGDTVIAPFTVSCGECHFCRIGFTCRCERNMLFGTPATPGGQAQYVRVPFAGGTLYNLSSIAKAASTMRGNINSIADTSLLLLCDNLPTGVFAAFQALSHPKFLPMSTGLPYPLSSLGASAESEALTLLPEDRALTIAVVGLGPVGMCASIALLDMLGARQLKYKVVAIEPVEARRKRMEAIFSIISKTEKGFGEYVVADIEIGKALVKEWTGGIGCNAVIEVVGNPSALTLAYDVVRPFGGIHSIGVHQEPMMPFQGRQLYDKNVSFDFGRCPVRAMLPMALDLLLRRQDIFGTVGGDGSLIEKVVSIDEAAKAYEEFNTGKCNKTIFDPWR</sequence>
<dbReference type="GeneID" id="19198487"/>
<dbReference type="Gene3D" id="3.90.180.10">
    <property type="entry name" value="Medium-chain alcohol dehydrogenases, catalytic domain"/>
    <property type="match status" value="1"/>
</dbReference>
<dbReference type="InterPro" id="IPR013154">
    <property type="entry name" value="ADH-like_N"/>
</dbReference>
<feature type="domain" description="Alcohol dehydrogenase-like N-terminal" evidence="5">
    <location>
        <begin position="34"/>
        <end position="146"/>
    </location>
</feature>
<dbReference type="RefSeq" id="XP_007768637.1">
    <property type="nucleotide sequence ID" value="XM_007770447.1"/>
</dbReference>
<name>A0A5M3MQA1_CONPW</name>
<organism evidence="6 7">
    <name type="scientific">Coniophora puteana (strain RWD-64-598)</name>
    <name type="common">Brown rot fungus</name>
    <dbReference type="NCBI Taxonomy" id="741705"/>
    <lineage>
        <taxon>Eukaryota</taxon>
        <taxon>Fungi</taxon>
        <taxon>Dikarya</taxon>
        <taxon>Basidiomycota</taxon>
        <taxon>Agaricomycotina</taxon>
        <taxon>Agaricomycetes</taxon>
        <taxon>Agaricomycetidae</taxon>
        <taxon>Boletales</taxon>
        <taxon>Coniophorineae</taxon>
        <taxon>Coniophoraceae</taxon>
        <taxon>Coniophora</taxon>
    </lineage>
</organism>
<feature type="domain" description="Alcohol dehydrogenase-like C-terminal" evidence="4">
    <location>
        <begin position="241"/>
        <end position="364"/>
    </location>
</feature>
<dbReference type="InterPro" id="IPR013149">
    <property type="entry name" value="ADH-like_C"/>
</dbReference>
<keyword evidence="7" id="KW-1185">Reference proteome</keyword>
<dbReference type="InterPro" id="IPR036291">
    <property type="entry name" value="NAD(P)-bd_dom_sf"/>
</dbReference>
<dbReference type="Gene3D" id="3.40.50.720">
    <property type="entry name" value="NAD(P)-binding Rossmann-like Domain"/>
    <property type="match status" value="1"/>
</dbReference>
<gene>
    <name evidence="6" type="ORF">CONPUDRAFT_104507</name>
</gene>
<dbReference type="EMBL" id="JH711578">
    <property type="protein sequence ID" value="EIW81237.1"/>
    <property type="molecule type" value="Genomic_DNA"/>
</dbReference>
<accession>A0A5M3MQA1</accession>
<comment type="caution">
    <text evidence="6">The sequence shown here is derived from an EMBL/GenBank/DDBJ whole genome shotgun (WGS) entry which is preliminary data.</text>
</comment>
<dbReference type="KEGG" id="cput:CONPUDRAFT_104507"/>
<evidence type="ECO:0008006" key="8">
    <source>
        <dbReference type="Google" id="ProtNLM"/>
    </source>
</evidence>
<evidence type="ECO:0000256" key="2">
    <source>
        <dbReference type="ARBA" id="ARBA00022723"/>
    </source>
</evidence>
<dbReference type="PANTHER" id="PTHR42813">
    <property type="entry name" value="ZINC-TYPE ALCOHOL DEHYDROGENASE-LIKE"/>
    <property type="match status" value="1"/>
</dbReference>
<dbReference type="Pfam" id="PF08240">
    <property type="entry name" value="ADH_N"/>
    <property type="match status" value="1"/>
</dbReference>
<dbReference type="Proteomes" id="UP000053558">
    <property type="component" value="Unassembled WGS sequence"/>
</dbReference>
<dbReference type="SUPFAM" id="SSF51735">
    <property type="entry name" value="NAD(P)-binding Rossmann-fold domains"/>
    <property type="match status" value="1"/>
</dbReference>
<comment type="cofactor">
    <cofactor evidence="1">
        <name>Zn(2+)</name>
        <dbReference type="ChEBI" id="CHEBI:29105"/>
    </cofactor>
</comment>
<dbReference type="PANTHER" id="PTHR42813:SF2">
    <property type="entry name" value="DEHYDROGENASE, ZINC-CONTAINING, PUTATIVE (AFU_ORTHOLOGUE AFUA_2G02810)-RELATED"/>
    <property type="match status" value="1"/>
</dbReference>
<dbReference type="InterPro" id="IPR011032">
    <property type="entry name" value="GroES-like_sf"/>
</dbReference>
<evidence type="ECO:0000259" key="5">
    <source>
        <dbReference type="Pfam" id="PF08240"/>
    </source>
</evidence>